<keyword evidence="3" id="KW-1185">Reference proteome</keyword>
<proteinExistence type="predicted"/>
<evidence type="ECO:0000313" key="2">
    <source>
        <dbReference type="EMBL" id="MDI2594085.1"/>
    </source>
</evidence>
<feature type="compositionally biased region" description="Polar residues" evidence="1">
    <location>
        <begin position="1"/>
        <end position="10"/>
    </location>
</feature>
<sequence length="214" mass="23618">MSAITKSTPASKRKPVPRSKRPLPKSKRAPEPSMTRDDLSFTARIHNEIDPQYPRLVNWAPVEIPHQKDQWNIGRDMGLKMMDELARLADVDEPEAFNAIRFAPDSRNWVGERGTESGFSEGIAALAIVGLRYLARGAQSFDPENPQPSVYWTAKRLLDSQIEDASSAPPALVALKDGRAQGCAAALLNVGLIDQETYSTGFIDRSSEKSRSAK</sequence>
<organism evidence="2 3">
    <name type="scientific">Pseudomonas fungipugnans</name>
    <dbReference type="NCBI Taxonomy" id="3024217"/>
    <lineage>
        <taxon>Bacteria</taxon>
        <taxon>Pseudomonadati</taxon>
        <taxon>Pseudomonadota</taxon>
        <taxon>Gammaproteobacteria</taxon>
        <taxon>Pseudomonadales</taxon>
        <taxon>Pseudomonadaceae</taxon>
        <taxon>Pseudomonas</taxon>
    </lineage>
</organism>
<feature type="compositionally biased region" description="Basic and acidic residues" evidence="1">
    <location>
        <begin position="28"/>
        <end position="38"/>
    </location>
</feature>
<name>A0ABT6QT75_9PSED</name>
<reference evidence="2 3" key="1">
    <citation type="submission" date="2023-02" db="EMBL/GenBank/DDBJ databases">
        <title>Pseudomonas chrutzelriedensis sp. nov., a potently antifungal strain isolated from moss.</title>
        <authorList>
            <person name="Schnyder A."/>
            <person name="Kalawong R."/>
            <person name="Eberl L."/>
            <person name="Agnoli K."/>
        </authorList>
    </citation>
    <scope>NUCLEOTIDE SEQUENCE [LARGE SCALE GENOMIC DNA]</scope>
    <source>
        <strain evidence="2 3">681</strain>
    </source>
</reference>
<comment type="caution">
    <text evidence="2">The sequence shown here is derived from an EMBL/GenBank/DDBJ whole genome shotgun (WGS) entry which is preliminary data.</text>
</comment>
<dbReference type="EMBL" id="JARBWL010000002">
    <property type="protein sequence ID" value="MDI2594085.1"/>
    <property type="molecule type" value="Genomic_DNA"/>
</dbReference>
<evidence type="ECO:0000256" key="1">
    <source>
        <dbReference type="SAM" id="MobiDB-lite"/>
    </source>
</evidence>
<dbReference type="RefSeq" id="WP_282316724.1">
    <property type="nucleotide sequence ID" value="NZ_JARBWL010000002.1"/>
</dbReference>
<dbReference type="Proteomes" id="UP001159100">
    <property type="component" value="Unassembled WGS sequence"/>
</dbReference>
<feature type="compositionally biased region" description="Basic residues" evidence="1">
    <location>
        <begin position="11"/>
        <end position="27"/>
    </location>
</feature>
<evidence type="ECO:0000313" key="3">
    <source>
        <dbReference type="Proteomes" id="UP001159100"/>
    </source>
</evidence>
<gene>
    <name evidence="2" type="ORF">POF45_22020</name>
</gene>
<accession>A0ABT6QT75</accession>
<feature type="region of interest" description="Disordered" evidence="1">
    <location>
        <begin position="1"/>
        <end position="38"/>
    </location>
</feature>
<protein>
    <submittedName>
        <fullName evidence="2">Uncharacterized protein</fullName>
    </submittedName>
</protein>